<keyword evidence="5" id="KW-1185">Reference proteome</keyword>
<feature type="compositionally biased region" description="Polar residues" evidence="1">
    <location>
        <begin position="10"/>
        <end position="28"/>
    </location>
</feature>
<evidence type="ECO:0000259" key="3">
    <source>
        <dbReference type="Pfam" id="PF22936"/>
    </source>
</evidence>
<proteinExistence type="predicted"/>
<dbReference type="AlphaFoldDB" id="A0AAV2CQQ1"/>
<accession>A0AAV2CQQ1</accession>
<evidence type="ECO:0008006" key="6">
    <source>
        <dbReference type="Google" id="ProtNLM"/>
    </source>
</evidence>
<feature type="domain" description="GAG-pre-integrase" evidence="2">
    <location>
        <begin position="245"/>
        <end position="290"/>
    </location>
</feature>
<dbReference type="InterPro" id="IPR025724">
    <property type="entry name" value="GAG-pre-integrase_dom"/>
</dbReference>
<evidence type="ECO:0000313" key="5">
    <source>
        <dbReference type="Proteomes" id="UP001497516"/>
    </source>
</evidence>
<feature type="domain" description="Retrovirus-related Pol polyprotein from transposon TNT 1-94-like beta-barrel" evidence="3">
    <location>
        <begin position="110"/>
        <end position="183"/>
    </location>
</feature>
<reference evidence="4 5" key="1">
    <citation type="submission" date="2024-04" db="EMBL/GenBank/DDBJ databases">
        <authorList>
            <person name="Fracassetti M."/>
        </authorList>
    </citation>
    <scope>NUCLEOTIDE SEQUENCE [LARGE SCALE GENOMIC DNA]</scope>
</reference>
<gene>
    <name evidence="4" type="ORF">LTRI10_LOCUS6424</name>
</gene>
<dbReference type="InterPro" id="IPR054722">
    <property type="entry name" value="PolX-like_BBD"/>
</dbReference>
<evidence type="ECO:0000313" key="4">
    <source>
        <dbReference type="EMBL" id="CAL1358899.1"/>
    </source>
</evidence>
<dbReference type="Pfam" id="PF13976">
    <property type="entry name" value="gag_pre-integrs"/>
    <property type="match status" value="1"/>
</dbReference>
<feature type="region of interest" description="Disordered" evidence="1">
    <location>
        <begin position="1"/>
        <end position="35"/>
    </location>
</feature>
<feature type="compositionally biased region" description="Polar residues" evidence="1">
    <location>
        <begin position="54"/>
        <end position="66"/>
    </location>
</feature>
<name>A0AAV2CQQ1_9ROSI</name>
<feature type="region of interest" description="Disordered" evidence="1">
    <location>
        <begin position="54"/>
        <end position="74"/>
    </location>
</feature>
<dbReference type="Pfam" id="PF22936">
    <property type="entry name" value="Pol_BBD"/>
    <property type="match status" value="1"/>
</dbReference>
<evidence type="ECO:0000256" key="1">
    <source>
        <dbReference type="SAM" id="MobiDB-lite"/>
    </source>
</evidence>
<dbReference type="EMBL" id="OZ034814">
    <property type="protein sequence ID" value="CAL1358899.1"/>
    <property type="molecule type" value="Genomic_DNA"/>
</dbReference>
<protein>
    <recommendedName>
        <fullName evidence="6">GAG-pre-integrase domain-containing protein</fullName>
    </recommendedName>
</protein>
<sequence>MMEAGHNFAGSVSTLGNSAGGDNSSFRGQSEEENQGFRNLKLNTDDYNRIMNLLQQSPPTSPSGSRPDSPGVMPKANAVVRNLPSFPNFAGKFTLSAYTKSNLVGLSDVWIIDTGATDHISCNLSCFLAYKVIKDAFITLPNGQKAEATHIGIVQLPCGLILHQVLYVPSFSFNLLSVSKLTKTLPISLTFKSSFCEIQDLLTRRRIGLAHQVRGLYQMSRCSHFVPVPAVKGKSSIIAATYNFSQQNLNLWHSRLGHPSSLRQNVIKKSSNVVEKSVLDHCETCHFAKQKKLPFTLSNSVAASPFDLIHVDI</sequence>
<organism evidence="4 5">
    <name type="scientific">Linum trigynum</name>
    <dbReference type="NCBI Taxonomy" id="586398"/>
    <lineage>
        <taxon>Eukaryota</taxon>
        <taxon>Viridiplantae</taxon>
        <taxon>Streptophyta</taxon>
        <taxon>Embryophyta</taxon>
        <taxon>Tracheophyta</taxon>
        <taxon>Spermatophyta</taxon>
        <taxon>Magnoliopsida</taxon>
        <taxon>eudicotyledons</taxon>
        <taxon>Gunneridae</taxon>
        <taxon>Pentapetalae</taxon>
        <taxon>rosids</taxon>
        <taxon>fabids</taxon>
        <taxon>Malpighiales</taxon>
        <taxon>Linaceae</taxon>
        <taxon>Linum</taxon>
    </lineage>
</organism>
<dbReference type="Proteomes" id="UP001497516">
    <property type="component" value="Chromosome 10"/>
</dbReference>
<evidence type="ECO:0000259" key="2">
    <source>
        <dbReference type="Pfam" id="PF13976"/>
    </source>
</evidence>